<evidence type="ECO:0000313" key="2">
    <source>
        <dbReference type="EMBL" id="TVX87052.1"/>
    </source>
</evidence>
<dbReference type="InterPro" id="IPR014794">
    <property type="entry name" value="DUF1779"/>
</dbReference>
<dbReference type="Gene3D" id="3.30.360.40">
    <property type="entry name" value="YwmB-like"/>
    <property type="match status" value="1"/>
</dbReference>
<reference evidence="2 3" key="1">
    <citation type="submission" date="2019-07" db="EMBL/GenBank/DDBJ databases">
        <authorList>
            <person name="Kim J."/>
        </authorList>
    </citation>
    <scope>NUCLEOTIDE SEQUENCE [LARGE SCALE GENOMIC DNA]</scope>
    <source>
        <strain evidence="2 3">N4</strain>
    </source>
</reference>
<accession>A0A559IHB9</accession>
<organism evidence="2 3">
    <name type="scientific">Paenibacillus agilis</name>
    <dbReference type="NCBI Taxonomy" id="3020863"/>
    <lineage>
        <taxon>Bacteria</taxon>
        <taxon>Bacillati</taxon>
        <taxon>Bacillota</taxon>
        <taxon>Bacilli</taxon>
        <taxon>Bacillales</taxon>
        <taxon>Paenibacillaceae</taxon>
        <taxon>Paenibacillus</taxon>
    </lineage>
</organism>
<gene>
    <name evidence="2" type="ORF">FPZ44_21345</name>
</gene>
<protein>
    <recommendedName>
        <fullName evidence="4">TATA-box binding protein</fullName>
    </recommendedName>
</protein>
<sequence length="267" mass="29859">MSNRTSWSFGVSGGVIVMLVAIMVLIGIKDSVLLSNDSGHIELNEAGDAAQLSITERVNKLWELAQYSGGAGFETKMIMQGNYLITAADWKQEAMKWKESIRVRTPFVAREERGMEVLRSTFQGPNWEREILVFAEQDGRLYFTIHLTGVELSGKDHIVAEGENMHKALQANNFSVQWNSEIRTKVVGTLDGVWDRMAQKMQLLGRVKPLDHYEDNGTRSVSYETDYMGEGIKMKSGVANLQMAVHELRAEGITRLTVGTPLIAGEY</sequence>
<evidence type="ECO:0000313" key="3">
    <source>
        <dbReference type="Proteomes" id="UP000318102"/>
    </source>
</evidence>
<comment type="caution">
    <text evidence="2">The sequence shown here is derived from an EMBL/GenBank/DDBJ whole genome shotgun (WGS) entry which is preliminary data.</text>
</comment>
<dbReference type="OrthoDB" id="2574241at2"/>
<dbReference type="InterPro" id="IPR036209">
    <property type="entry name" value="YwmB-like_sf"/>
</dbReference>
<dbReference type="SUPFAM" id="SSF143842">
    <property type="entry name" value="YwmB-like"/>
    <property type="match status" value="1"/>
</dbReference>
<proteinExistence type="predicted"/>
<keyword evidence="1" id="KW-0472">Membrane</keyword>
<keyword evidence="1" id="KW-1133">Transmembrane helix</keyword>
<dbReference type="Proteomes" id="UP000318102">
    <property type="component" value="Unassembled WGS sequence"/>
</dbReference>
<name>A0A559IHB9_9BACL</name>
<dbReference type="EMBL" id="VNJK01000004">
    <property type="protein sequence ID" value="TVX87052.1"/>
    <property type="molecule type" value="Genomic_DNA"/>
</dbReference>
<dbReference type="RefSeq" id="WP_144993761.1">
    <property type="nucleotide sequence ID" value="NZ_VNJK01000004.1"/>
</dbReference>
<keyword evidence="1" id="KW-0812">Transmembrane</keyword>
<evidence type="ECO:0000256" key="1">
    <source>
        <dbReference type="SAM" id="Phobius"/>
    </source>
</evidence>
<evidence type="ECO:0008006" key="4">
    <source>
        <dbReference type="Google" id="ProtNLM"/>
    </source>
</evidence>
<feature type="transmembrane region" description="Helical" evidence="1">
    <location>
        <begin position="6"/>
        <end position="28"/>
    </location>
</feature>
<dbReference type="Pfam" id="PF08680">
    <property type="entry name" value="DUF1779"/>
    <property type="match status" value="1"/>
</dbReference>
<dbReference type="AlphaFoldDB" id="A0A559IHB9"/>
<keyword evidence="3" id="KW-1185">Reference proteome</keyword>